<proteinExistence type="predicted"/>
<protein>
    <submittedName>
        <fullName evidence="1">Uncharacterized protein</fullName>
    </submittedName>
</protein>
<keyword evidence="2" id="KW-1185">Reference proteome</keyword>
<sequence>MAASSISRTSVFIRSFCKATKSLNNFSQSLSLPASSKSSNFLFQQTRISTPHRLRREALFLITLHPIHSATAAACLVSKIPTEVSTSTDGYGGHTVSFLRTS</sequence>
<evidence type="ECO:0000313" key="2">
    <source>
        <dbReference type="Proteomes" id="UP001177140"/>
    </source>
</evidence>
<comment type="caution">
    <text evidence="1">The sequence shown here is derived from an EMBL/GenBank/DDBJ whole genome shotgun (WGS) entry which is preliminary data.</text>
</comment>
<dbReference type="EMBL" id="JAJJMA010054391">
    <property type="protein sequence ID" value="MCL7026257.1"/>
    <property type="molecule type" value="Genomic_DNA"/>
</dbReference>
<accession>A0AA41RSZ0</accession>
<dbReference type="AlphaFoldDB" id="A0AA41RSZ0"/>
<organism evidence="1 2">
    <name type="scientific">Papaver nudicaule</name>
    <name type="common">Iceland poppy</name>
    <dbReference type="NCBI Taxonomy" id="74823"/>
    <lineage>
        <taxon>Eukaryota</taxon>
        <taxon>Viridiplantae</taxon>
        <taxon>Streptophyta</taxon>
        <taxon>Embryophyta</taxon>
        <taxon>Tracheophyta</taxon>
        <taxon>Spermatophyta</taxon>
        <taxon>Magnoliopsida</taxon>
        <taxon>Ranunculales</taxon>
        <taxon>Papaveraceae</taxon>
        <taxon>Papaveroideae</taxon>
        <taxon>Papaver</taxon>
    </lineage>
</organism>
<name>A0AA41RSZ0_PAPNU</name>
<reference evidence="1" key="1">
    <citation type="submission" date="2022-03" db="EMBL/GenBank/DDBJ databases">
        <title>A functionally conserved STORR gene fusion in Papaver species that diverged 16.8 million years ago.</title>
        <authorList>
            <person name="Catania T."/>
        </authorList>
    </citation>
    <scope>NUCLEOTIDE SEQUENCE</scope>
    <source>
        <strain evidence="1">S-191538</strain>
    </source>
</reference>
<evidence type="ECO:0000313" key="1">
    <source>
        <dbReference type="EMBL" id="MCL7026257.1"/>
    </source>
</evidence>
<dbReference type="Proteomes" id="UP001177140">
    <property type="component" value="Unassembled WGS sequence"/>
</dbReference>
<gene>
    <name evidence="1" type="ORF">MKW94_025852</name>
</gene>